<evidence type="ECO:0000259" key="2">
    <source>
        <dbReference type="Pfam" id="PF13473"/>
    </source>
</evidence>
<organism evidence="3 5">
    <name type="scientific">Caldiarchaeum subterraneum</name>
    <dbReference type="NCBI Taxonomy" id="311458"/>
    <lineage>
        <taxon>Archaea</taxon>
        <taxon>Nitrososphaerota</taxon>
        <taxon>Candidatus Caldarchaeales</taxon>
        <taxon>Candidatus Caldarchaeaceae</taxon>
        <taxon>Candidatus Caldarchaeum</taxon>
    </lineage>
</organism>
<dbReference type="InterPro" id="IPR028096">
    <property type="entry name" value="EfeO_Cupredoxin"/>
</dbReference>
<feature type="domain" description="EfeO-type cupredoxin-like" evidence="2">
    <location>
        <begin position="18"/>
        <end position="110"/>
    </location>
</feature>
<dbReference type="InterPro" id="IPR008972">
    <property type="entry name" value="Cupredoxin"/>
</dbReference>
<evidence type="ECO:0000313" key="5">
    <source>
        <dbReference type="Proteomes" id="UP000008120"/>
    </source>
</evidence>
<dbReference type="STRING" id="311458.CSUB_C0228"/>
<dbReference type="KEGG" id="csu:CSUB_C0228"/>
<reference evidence="3 5" key="2">
    <citation type="journal article" date="2011" name="Nucleic Acids Res.">
        <title>Insights into the evolution of Archaea and eukaryotic protein modifier systems revealed by the genome of a novel archaeal group.</title>
        <authorList>
            <person name="Nunoura T."/>
            <person name="Takaki Y."/>
            <person name="Kakuta J."/>
            <person name="Nishi S."/>
            <person name="Sugahara J."/>
            <person name="Kazama H."/>
            <person name="Chee G."/>
            <person name="Hattori M."/>
            <person name="Kanai A."/>
            <person name="Atomi H."/>
            <person name="Takai K."/>
            <person name="Takami H."/>
        </authorList>
    </citation>
    <scope>NUCLEOTIDE SEQUENCE [LARGE SCALE GENOMIC DNA]</scope>
</reference>
<keyword evidence="1" id="KW-1133">Transmembrane helix</keyword>
<keyword evidence="1" id="KW-0472">Membrane</keyword>
<dbReference type="EMBL" id="BA000048">
    <property type="protein sequence ID" value="BAJ50089.1"/>
    <property type="molecule type" value="Genomic_DNA"/>
</dbReference>
<dbReference type="AlphaFoldDB" id="E6N4M6"/>
<name>E6N4M6_CALS0</name>
<dbReference type="Gene3D" id="2.60.40.420">
    <property type="entry name" value="Cupredoxins - blue copper proteins"/>
    <property type="match status" value="1"/>
</dbReference>
<proteinExistence type="predicted"/>
<keyword evidence="1" id="KW-0812">Transmembrane</keyword>
<evidence type="ECO:0000256" key="1">
    <source>
        <dbReference type="SAM" id="Phobius"/>
    </source>
</evidence>
<dbReference type="Proteomes" id="UP000008120">
    <property type="component" value="Chromosome"/>
</dbReference>
<evidence type="ECO:0000313" key="3">
    <source>
        <dbReference type="EMBL" id="BAJ47245.1"/>
    </source>
</evidence>
<evidence type="ECO:0000313" key="4">
    <source>
        <dbReference type="EMBL" id="BAJ50089.1"/>
    </source>
</evidence>
<dbReference type="EMBL" id="AP011831">
    <property type="protein sequence ID" value="BAJ47245.1"/>
    <property type="molecule type" value="Genomic_DNA"/>
</dbReference>
<gene>
    <name evidence="4" type="ORF">CSUB_C0228</name>
    <name evidence="3" type="ORF">HGMM_F15E11C19</name>
</gene>
<reference evidence="3 5" key="1">
    <citation type="journal article" date="2005" name="Environ. Microbiol.">
        <title>Genetic and functional properties of uncultivated thermophilic crenarchaeotes from a subsurface gold mine as revealed by analysis of genome fragments.</title>
        <authorList>
            <person name="Nunoura T."/>
            <person name="Hirayama H."/>
            <person name="Takami H."/>
            <person name="Oida H."/>
            <person name="Nishi S."/>
            <person name="Shimamura S."/>
            <person name="Suzuki Y."/>
            <person name="Inagaki F."/>
            <person name="Takai K."/>
            <person name="Nealson K.H."/>
            <person name="Horikoshi K."/>
        </authorList>
    </citation>
    <scope>NUCLEOTIDE SEQUENCE [LARGE SCALE GENOMIC DNA]</scope>
</reference>
<feature type="transmembrane region" description="Helical" evidence="1">
    <location>
        <begin position="6"/>
        <end position="27"/>
    </location>
</feature>
<dbReference type="Pfam" id="PF13473">
    <property type="entry name" value="Cupredoxin_1"/>
    <property type="match status" value="1"/>
</dbReference>
<accession>E6N4M6</accession>
<protein>
    <recommendedName>
        <fullName evidence="2">EfeO-type cupredoxin-like domain-containing protein</fullName>
    </recommendedName>
</protein>
<dbReference type="BioCyc" id="CCAL311458:G131R-231-MONOMER"/>
<sequence>MGFARILMLVAAAAVTATALFTIFFMVEQSEAGEKTTTVYMYEYYFSPDEITVGRNVKVLIVFVNNGTYPHNAYLSQEKKDLAPVLYPGDSASVELFFRERGVFEVLCTVSYPAPVSHYELGMRAKIVVR</sequence>
<dbReference type="SUPFAM" id="SSF49503">
    <property type="entry name" value="Cupredoxins"/>
    <property type="match status" value="1"/>
</dbReference>